<evidence type="ECO:0000313" key="3">
    <source>
        <dbReference type="EMBL" id="SHN81634.1"/>
    </source>
</evidence>
<evidence type="ECO:0000313" key="4">
    <source>
        <dbReference type="Proteomes" id="UP000184096"/>
    </source>
</evidence>
<dbReference type="RefSeq" id="WP_072821595.1">
    <property type="nucleotide sequence ID" value="NZ_LT670849.1"/>
</dbReference>
<gene>
    <name evidence="3" type="ORF">SAMN05444170_4813</name>
</gene>
<accession>A0A1M7UFD2</accession>
<feature type="transmembrane region" description="Helical" evidence="1">
    <location>
        <begin position="94"/>
        <end position="112"/>
    </location>
</feature>
<feature type="transmembrane region" description="Helical" evidence="1">
    <location>
        <begin position="69"/>
        <end position="88"/>
    </location>
</feature>
<proteinExistence type="predicted"/>
<dbReference type="InterPro" id="IPR005530">
    <property type="entry name" value="SPW"/>
</dbReference>
<keyword evidence="1" id="KW-1133">Transmembrane helix</keyword>
<dbReference type="AlphaFoldDB" id="A0A1M7UFD2"/>
<keyword evidence="1" id="KW-0812">Transmembrane</keyword>
<keyword evidence="4" id="KW-1185">Reference proteome</keyword>
<dbReference type="Pfam" id="PF03779">
    <property type="entry name" value="SPW"/>
    <property type="match status" value="1"/>
</dbReference>
<sequence length="138" mass="15097">MQRRAILRLESESVLDLYNLLLAAMLFASPWFFAHASRTAGLDLWLSSAAIIVVSIAAMIAYSTWEEWINLALGLWLVVSPYLLGFAHTPAMHFAIGIGSAIVFFAGLELWLRHEAAQTNRISGDEISGGEISSPPGH</sequence>
<keyword evidence="1" id="KW-0472">Membrane</keyword>
<feature type="transmembrane region" description="Helical" evidence="1">
    <location>
        <begin position="44"/>
        <end position="62"/>
    </location>
</feature>
<evidence type="ECO:0000256" key="1">
    <source>
        <dbReference type="SAM" id="Phobius"/>
    </source>
</evidence>
<organism evidence="3 4">
    <name type="scientific">Bradyrhizobium erythrophlei</name>
    <dbReference type="NCBI Taxonomy" id="1437360"/>
    <lineage>
        <taxon>Bacteria</taxon>
        <taxon>Pseudomonadati</taxon>
        <taxon>Pseudomonadota</taxon>
        <taxon>Alphaproteobacteria</taxon>
        <taxon>Hyphomicrobiales</taxon>
        <taxon>Nitrobacteraceae</taxon>
        <taxon>Bradyrhizobium</taxon>
    </lineage>
</organism>
<feature type="transmembrane region" description="Helical" evidence="1">
    <location>
        <begin position="12"/>
        <end position="32"/>
    </location>
</feature>
<feature type="domain" description="SPW repeat-containing integral membrane" evidence="2">
    <location>
        <begin position="16"/>
        <end position="106"/>
    </location>
</feature>
<dbReference type="OrthoDB" id="166183at2"/>
<dbReference type="Proteomes" id="UP000184096">
    <property type="component" value="Chromosome I"/>
</dbReference>
<name>A0A1M7UFD2_9BRAD</name>
<dbReference type="EMBL" id="LT670849">
    <property type="protein sequence ID" value="SHN81634.1"/>
    <property type="molecule type" value="Genomic_DNA"/>
</dbReference>
<evidence type="ECO:0000259" key="2">
    <source>
        <dbReference type="Pfam" id="PF03779"/>
    </source>
</evidence>
<reference evidence="4" key="1">
    <citation type="submission" date="2016-11" db="EMBL/GenBank/DDBJ databases">
        <authorList>
            <person name="Varghese N."/>
            <person name="Submissions S."/>
        </authorList>
    </citation>
    <scope>NUCLEOTIDE SEQUENCE [LARGE SCALE GENOMIC DNA]</scope>
    <source>
        <strain evidence="4">GAS401</strain>
    </source>
</reference>
<protein>
    <submittedName>
        <fullName evidence="3">SPW repeat-containing protein</fullName>
    </submittedName>
</protein>